<protein>
    <submittedName>
        <fullName evidence="1">Uncharacterized protein</fullName>
    </submittedName>
</protein>
<comment type="caution">
    <text evidence="1">The sequence shown here is derived from an EMBL/GenBank/DDBJ whole genome shotgun (WGS) entry which is preliminary data.</text>
</comment>
<evidence type="ECO:0000313" key="2">
    <source>
        <dbReference type="Proteomes" id="UP001374579"/>
    </source>
</evidence>
<organism evidence="1 2">
    <name type="scientific">Littorina saxatilis</name>
    <dbReference type="NCBI Taxonomy" id="31220"/>
    <lineage>
        <taxon>Eukaryota</taxon>
        <taxon>Metazoa</taxon>
        <taxon>Spiralia</taxon>
        <taxon>Lophotrochozoa</taxon>
        <taxon>Mollusca</taxon>
        <taxon>Gastropoda</taxon>
        <taxon>Caenogastropoda</taxon>
        <taxon>Littorinimorpha</taxon>
        <taxon>Littorinoidea</taxon>
        <taxon>Littorinidae</taxon>
        <taxon>Littorina</taxon>
    </lineage>
</organism>
<dbReference type="CDD" id="cd00117">
    <property type="entry name" value="TFP"/>
    <property type="match status" value="1"/>
</dbReference>
<name>A0AAN9BXW2_9CAEN</name>
<dbReference type="InterPro" id="IPR045860">
    <property type="entry name" value="Snake_toxin-like_sf"/>
</dbReference>
<sequence length="145" mass="16390">MDRLPVFYTLLDILLVVAGRKDNSVLNFSRLSHAVPAEKLRCYDCQQNQHGCLSLANFSHVPVTYCDLDQPHCMVKRVESDGKLRDFSRSCASKCLPGCERGVSHTTCFSCCNTIRCNTDSKASRHCTRALFILLMCVSVWLLKR</sequence>
<dbReference type="EMBL" id="JBAMIC010000002">
    <property type="protein sequence ID" value="KAK7111640.1"/>
    <property type="molecule type" value="Genomic_DNA"/>
</dbReference>
<keyword evidence="2" id="KW-1185">Reference proteome</keyword>
<gene>
    <name evidence="1" type="ORF">V1264_011241</name>
</gene>
<proteinExistence type="predicted"/>
<accession>A0AAN9BXW2</accession>
<dbReference type="SUPFAM" id="SSF57302">
    <property type="entry name" value="Snake toxin-like"/>
    <property type="match status" value="1"/>
</dbReference>
<dbReference type="AlphaFoldDB" id="A0AAN9BXW2"/>
<evidence type="ECO:0000313" key="1">
    <source>
        <dbReference type="EMBL" id="KAK7111640.1"/>
    </source>
</evidence>
<reference evidence="1 2" key="1">
    <citation type="submission" date="2024-02" db="EMBL/GenBank/DDBJ databases">
        <title>Chromosome-scale genome assembly of the rough periwinkle Littorina saxatilis.</title>
        <authorList>
            <person name="De Jode A."/>
            <person name="Faria R."/>
            <person name="Formenti G."/>
            <person name="Sims Y."/>
            <person name="Smith T.P."/>
            <person name="Tracey A."/>
            <person name="Wood J.M.D."/>
            <person name="Zagrodzka Z.B."/>
            <person name="Johannesson K."/>
            <person name="Butlin R.K."/>
            <person name="Leder E.H."/>
        </authorList>
    </citation>
    <scope>NUCLEOTIDE SEQUENCE [LARGE SCALE GENOMIC DNA]</scope>
    <source>
        <strain evidence="1">Snail1</strain>
        <tissue evidence="1">Muscle</tissue>
    </source>
</reference>
<dbReference type="Proteomes" id="UP001374579">
    <property type="component" value="Unassembled WGS sequence"/>
</dbReference>